<dbReference type="EMBL" id="BQNB010009286">
    <property type="protein sequence ID" value="GJS61381.1"/>
    <property type="molecule type" value="Genomic_DNA"/>
</dbReference>
<dbReference type="Proteomes" id="UP001151760">
    <property type="component" value="Unassembled WGS sequence"/>
</dbReference>
<organism evidence="1 2">
    <name type="scientific">Tanacetum coccineum</name>
    <dbReference type="NCBI Taxonomy" id="301880"/>
    <lineage>
        <taxon>Eukaryota</taxon>
        <taxon>Viridiplantae</taxon>
        <taxon>Streptophyta</taxon>
        <taxon>Embryophyta</taxon>
        <taxon>Tracheophyta</taxon>
        <taxon>Spermatophyta</taxon>
        <taxon>Magnoliopsida</taxon>
        <taxon>eudicotyledons</taxon>
        <taxon>Gunneridae</taxon>
        <taxon>Pentapetalae</taxon>
        <taxon>asterids</taxon>
        <taxon>campanulids</taxon>
        <taxon>Asterales</taxon>
        <taxon>Asteraceae</taxon>
        <taxon>Asteroideae</taxon>
        <taxon>Anthemideae</taxon>
        <taxon>Anthemidinae</taxon>
        <taxon>Tanacetum</taxon>
    </lineage>
</organism>
<evidence type="ECO:0000313" key="1">
    <source>
        <dbReference type="EMBL" id="GJS61381.1"/>
    </source>
</evidence>
<accession>A0ABQ4X989</accession>
<keyword evidence="2" id="KW-1185">Reference proteome</keyword>
<reference evidence="1" key="1">
    <citation type="journal article" date="2022" name="Int. J. Mol. Sci.">
        <title>Draft Genome of Tanacetum Coccineum: Genomic Comparison of Closely Related Tanacetum-Family Plants.</title>
        <authorList>
            <person name="Yamashiro T."/>
            <person name="Shiraishi A."/>
            <person name="Nakayama K."/>
            <person name="Satake H."/>
        </authorList>
    </citation>
    <scope>NUCLEOTIDE SEQUENCE</scope>
</reference>
<proteinExistence type="predicted"/>
<evidence type="ECO:0000313" key="2">
    <source>
        <dbReference type="Proteomes" id="UP001151760"/>
    </source>
</evidence>
<protein>
    <submittedName>
        <fullName evidence="1">Uncharacterized protein</fullName>
    </submittedName>
</protein>
<name>A0ABQ4X989_9ASTR</name>
<gene>
    <name evidence="1" type="ORF">Tco_0656165</name>
</gene>
<reference evidence="1" key="2">
    <citation type="submission" date="2022-01" db="EMBL/GenBank/DDBJ databases">
        <authorList>
            <person name="Yamashiro T."/>
            <person name="Shiraishi A."/>
            <person name="Satake H."/>
            <person name="Nakayama K."/>
        </authorList>
    </citation>
    <scope>NUCLEOTIDE SEQUENCE</scope>
</reference>
<comment type="caution">
    <text evidence="1">The sequence shown here is derived from an EMBL/GenBank/DDBJ whole genome shotgun (WGS) entry which is preliminary data.</text>
</comment>
<sequence length="137" mass="15373">MNTSQDIKMQMVDDNVGNQVRQNAVQNVGNRVVQNAVQNPGVWNFENMNGLSVVSEISNQYGNGNVVTAPTEGNGNGMLLIFSNRCRLLKRKKQGSKALKRNLSSWLLQMLMKKQKSKSELHFRGYIAASIHIWNPV</sequence>